<gene>
    <name evidence="2" type="ORF">DBV05_g2960</name>
</gene>
<evidence type="ECO:0000313" key="2">
    <source>
        <dbReference type="EMBL" id="KAB2578288.1"/>
    </source>
</evidence>
<dbReference type="OrthoDB" id="1744869at2759"/>
<feature type="region of interest" description="Disordered" evidence="1">
    <location>
        <begin position="33"/>
        <end position="61"/>
    </location>
</feature>
<evidence type="ECO:0000313" key="3">
    <source>
        <dbReference type="Proteomes" id="UP000325902"/>
    </source>
</evidence>
<reference evidence="2 3" key="1">
    <citation type="journal article" date="2019" name="Sci. Rep.">
        <title>A multi-omics analysis of the grapevine pathogen Lasiodiplodia theobromae reveals that temperature affects the expression of virulence- and pathogenicity-related genes.</title>
        <authorList>
            <person name="Felix C."/>
            <person name="Meneses R."/>
            <person name="Goncalves M.F.M."/>
            <person name="Tilleman L."/>
            <person name="Duarte A.S."/>
            <person name="Jorrin-Novo J.V."/>
            <person name="Van de Peer Y."/>
            <person name="Deforce D."/>
            <person name="Van Nieuwerburgh F."/>
            <person name="Esteves A.C."/>
            <person name="Alves A."/>
        </authorList>
    </citation>
    <scope>NUCLEOTIDE SEQUENCE [LARGE SCALE GENOMIC DNA]</scope>
    <source>
        <strain evidence="2 3">LA-SOL3</strain>
    </source>
</reference>
<protein>
    <submittedName>
        <fullName evidence="2">Uncharacterized protein</fullName>
    </submittedName>
</protein>
<feature type="compositionally biased region" description="Basic and acidic residues" evidence="1">
    <location>
        <begin position="37"/>
        <end position="60"/>
    </location>
</feature>
<organism evidence="2 3">
    <name type="scientific">Lasiodiplodia theobromae</name>
    <dbReference type="NCBI Taxonomy" id="45133"/>
    <lineage>
        <taxon>Eukaryota</taxon>
        <taxon>Fungi</taxon>
        <taxon>Dikarya</taxon>
        <taxon>Ascomycota</taxon>
        <taxon>Pezizomycotina</taxon>
        <taxon>Dothideomycetes</taxon>
        <taxon>Dothideomycetes incertae sedis</taxon>
        <taxon>Botryosphaeriales</taxon>
        <taxon>Botryosphaeriaceae</taxon>
        <taxon>Lasiodiplodia</taxon>
    </lineage>
</organism>
<sequence>MPPRVRLLTHPRVCALSRPPIRSQSSLRSFIESLHQSPEDKSAATEDAHDKSAGSKDAHDSLQVQKELYHIGTVTTKNPSNTDISSLIDQIEPVPFLIPDHKLPTAMLLVTPSFASALKPLKVGAPEAITQAASRMLQQSLEHATLLKGIRVVAAVVDRLPSPEDSSQASKGREGLAYALWFNDNVTRHSWTAERDAKRISERNDASASISFDIFDRFKLVDLEGQPRKDYSTTIIRLRLPLANTLFQTGHTSIMYNILYRASKIDEPVHSEHAALQHRRTLHAEKVIKTDSQRVTWPVSGRYLAHKISHFPVEHETLHQLRAPLVPLTPPREVKAGMGNIIRQIMGPDGKEAPASQELEKAVSSYFEATGQAPHAMPVWALVTSEKTTKYFSSSVLSALEKWQPQRFSQMYDYAGISSLFLADAWNADHKLFHTAVWKVLLRGNGKLHRVLSGGGGWGKKAGLISLDPAKSISEAAENAADVDEMDLRPVAVPGSYITFLTSPVSSLELPKYEQDTCAFGTIPSTIDDIPDTTTEGPSSIDAWPGYFGALSEQGMSIKSVRQHSERREHYSQTMVDVPFSLLVTSNRLPARRNMRYATPKVSSK</sequence>
<dbReference type="AlphaFoldDB" id="A0A5N5DK51"/>
<name>A0A5N5DK51_9PEZI</name>
<proteinExistence type="predicted"/>
<dbReference type="Proteomes" id="UP000325902">
    <property type="component" value="Unassembled WGS sequence"/>
</dbReference>
<evidence type="ECO:0000256" key="1">
    <source>
        <dbReference type="SAM" id="MobiDB-lite"/>
    </source>
</evidence>
<keyword evidence="3" id="KW-1185">Reference proteome</keyword>
<dbReference type="EMBL" id="VCHE01000012">
    <property type="protein sequence ID" value="KAB2578288.1"/>
    <property type="molecule type" value="Genomic_DNA"/>
</dbReference>
<accession>A0A5N5DK51</accession>
<comment type="caution">
    <text evidence="2">The sequence shown here is derived from an EMBL/GenBank/DDBJ whole genome shotgun (WGS) entry which is preliminary data.</text>
</comment>